<feature type="repeat" description="ANK" evidence="1">
    <location>
        <begin position="307"/>
        <end position="339"/>
    </location>
</feature>
<dbReference type="eggNOG" id="KOG0504">
    <property type="taxonomic scope" value="Eukaryota"/>
</dbReference>
<protein>
    <submittedName>
        <fullName evidence="2">Ankyrin repeat protein, putative</fullName>
    </submittedName>
</protein>
<evidence type="ECO:0000313" key="2">
    <source>
        <dbReference type="EMBL" id="EAY04656.1"/>
    </source>
</evidence>
<dbReference type="AlphaFoldDB" id="A2ERS5"/>
<dbReference type="EMBL" id="DS113469">
    <property type="protein sequence ID" value="EAY04656.1"/>
    <property type="molecule type" value="Genomic_DNA"/>
</dbReference>
<dbReference type="Pfam" id="PF00023">
    <property type="entry name" value="Ank"/>
    <property type="match status" value="2"/>
</dbReference>
<reference evidence="2" key="1">
    <citation type="submission" date="2006-10" db="EMBL/GenBank/DDBJ databases">
        <authorList>
            <person name="Amadeo P."/>
            <person name="Zhao Q."/>
            <person name="Wortman J."/>
            <person name="Fraser-Liggett C."/>
            <person name="Carlton J."/>
        </authorList>
    </citation>
    <scope>NUCLEOTIDE SEQUENCE</scope>
    <source>
        <strain evidence="2">G3</strain>
    </source>
</reference>
<dbReference type="Pfam" id="PF13637">
    <property type="entry name" value="Ank_4"/>
    <property type="match status" value="1"/>
</dbReference>
<dbReference type="InParanoid" id="A2ERS5"/>
<evidence type="ECO:0000256" key="1">
    <source>
        <dbReference type="PROSITE-ProRule" id="PRU00023"/>
    </source>
</evidence>
<dbReference type="Proteomes" id="UP000001542">
    <property type="component" value="Unassembled WGS sequence"/>
</dbReference>
<name>A2ERS5_TRIV3</name>
<dbReference type="InterPro" id="IPR036770">
    <property type="entry name" value="Ankyrin_rpt-contain_sf"/>
</dbReference>
<dbReference type="SUPFAM" id="SSF48403">
    <property type="entry name" value="Ankyrin repeat"/>
    <property type="match status" value="1"/>
</dbReference>
<feature type="repeat" description="ANK" evidence="1">
    <location>
        <begin position="472"/>
        <end position="504"/>
    </location>
</feature>
<dbReference type="KEGG" id="tva:4762519"/>
<dbReference type="PRINTS" id="PR01415">
    <property type="entry name" value="ANKYRIN"/>
</dbReference>
<dbReference type="Gene3D" id="1.25.40.20">
    <property type="entry name" value="Ankyrin repeat-containing domain"/>
    <property type="match status" value="4"/>
</dbReference>
<dbReference type="Pfam" id="PF12796">
    <property type="entry name" value="Ank_2"/>
    <property type="match status" value="2"/>
</dbReference>
<feature type="repeat" description="ANK" evidence="1">
    <location>
        <begin position="373"/>
        <end position="405"/>
    </location>
</feature>
<dbReference type="SMR" id="A2ERS5"/>
<dbReference type="VEuPathDB" id="TrichDB:TVAG_227730"/>
<dbReference type="SMART" id="SM00248">
    <property type="entry name" value="ANK"/>
    <property type="match status" value="8"/>
</dbReference>
<dbReference type="PANTHER" id="PTHR44207">
    <property type="entry name" value="SURFACE ANTIGEN BSPA-LIKE-RELATED"/>
    <property type="match status" value="1"/>
</dbReference>
<organism evidence="2 3">
    <name type="scientific">Trichomonas vaginalis (strain ATCC PRA-98 / G3)</name>
    <dbReference type="NCBI Taxonomy" id="412133"/>
    <lineage>
        <taxon>Eukaryota</taxon>
        <taxon>Metamonada</taxon>
        <taxon>Parabasalia</taxon>
        <taxon>Trichomonadida</taxon>
        <taxon>Trichomonadidae</taxon>
        <taxon>Trichomonas</taxon>
    </lineage>
</organism>
<dbReference type="PANTHER" id="PTHR44207:SF2">
    <property type="entry name" value="REPEAT PROTEIN, PUTATIVE-RELATED"/>
    <property type="match status" value="1"/>
</dbReference>
<feature type="repeat" description="ANK" evidence="1">
    <location>
        <begin position="439"/>
        <end position="471"/>
    </location>
</feature>
<feature type="repeat" description="ANK" evidence="1">
    <location>
        <begin position="505"/>
        <end position="537"/>
    </location>
</feature>
<dbReference type="STRING" id="5722.A2ERS5"/>
<feature type="repeat" description="ANK" evidence="1">
    <location>
        <begin position="340"/>
        <end position="372"/>
    </location>
</feature>
<dbReference type="VEuPathDB" id="TrichDB:TVAGG3_0182950"/>
<reference evidence="2" key="2">
    <citation type="journal article" date="2007" name="Science">
        <title>Draft genome sequence of the sexually transmitted pathogen Trichomonas vaginalis.</title>
        <authorList>
            <person name="Carlton J.M."/>
            <person name="Hirt R.P."/>
            <person name="Silva J.C."/>
            <person name="Delcher A.L."/>
            <person name="Schatz M."/>
            <person name="Zhao Q."/>
            <person name="Wortman J.R."/>
            <person name="Bidwell S.L."/>
            <person name="Alsmark U.C.M."/>
            <person name="Besteiro S."/>
            <person name="Sicheritz-Ponten T."/>
            <person name="Noel C.J."/>
            <person name="Dacks J.B."/>
            <person name="Foster P.G."/>
            <person name="Simillion C."/>
            <person name="Van de Peer Y."/>
            <person name="Miranda-Saavedra D."/>
            <person name="Barton G.J."/>
            <person name="Westrop G.D."/>
            <person name="Mueller S."/>
            <person name="Dessi D."/>
            <person name="Fiori P.L."/>
            <person name="Ren Q."/>
            <person name="Paulsen I."/>
            <person name="Zhang H."/>
            <person name="Bastida-Corcuera F.D."/>
            <person name="Simoes-Barbosa A."/>
            <person name="Brown M.T."/>
            <person name="Hayes R.D."/>
            <person name="Mukherjee M."/>
            <person name="Okumura C.Y."/>
            <person name="Schneider R."/>
            <person name="Smith A.J."/>
            <person name="Vanacova S."/>
            <person name="Villalvazo M."/>
            <person name="Haas B.J."/>
            <person name="Pertea M."/>
            <person name="Feldblyum T.V."/>
            <person name="Utterback T.R."/>
            <person name="Shu C.L."/>
            <person name="Osoegawa K."/>
            <person name="de Jong P.J."/>
            <person name="Hrdy I."/>
            <person name="Horvathova L."/>
            <person name="Zubacova Z."/>
            <person name="Dolezal P."/>
            <person name="Malik S.B."/>
            <person name="Logsdon J.M. Jr."/>
            <person name="Henze K."/>
            <person name="Gupta A."/>
            <person name="Wang C.C."/>
            <person name="Dunne R.L."/>
            <person name="Upcroft J.A."/>
            <person name="Upcroft P."/>
            <person name="White O."/>
            <person name="Salzberg S.L."/>
            <person name="Tang P."/>
            <person name="Chiu C.-H."/>
            <person name="Lee Y.-S."/>
            <person name="Embley T.M."/>
            <person name="Coombs G.H."/>
            <person name="Mottram J.C."/>
            <person name="Tachezy J."/>
            <person name="Fraser-Liggett C.M."/>
            <person name="Johnson P.J."/>
        </authorList>
    </citation>
    <scope>NUCLEOTIDE SEQUENCE [LARGE SCALE GENOMIC DNA]</scope>
    <source>
        <strain evidence="2">G3</strain>
    </source>
</reference>
<keyword evidence="1" id="KW-0040">ANK repeat</keyword>
<proteinExistence type="predicted"/>
<dbReference type="RefSeq" id="XP_001316879.1">
    <property type="nucleotide sequence ID" value="XM_001316844.1"/>
</dbReference>
<evidence type="ECO:0000313" key="3">
    <source>
        <dbReference type="Proteomes" id="UP000001542"/>
    </source>
</evidence>
<feature type="repeat" description="ANK" evidence="1">
    <location>
        <begin position="406"/>
        <end position="438"/>
    </location>
</feature>
<dbReference type="OrthoDB" id="41909at2759"/>
<dbReference type="InterPro" id="IPR002110">
    <property type="entry name" value="Ankyrin_rpt"/>
</dbReference>
<keyword evidence="3" id="KW-1185">Reference proteome</keyword>
<sequence length="558" mass="63297">MNERVILTVNNVEIQINKYFAVAFSQMIYNTYVLDNNTLKIDIKTKVESQETYEVLKEILQYNKTEFECNDTISKDLFYIGNKLGIQELIDPYKTQVLDKNNCVQLLEIYFDICSDSKISECVDFISSHFYEIDQDDLKSISKKLGFDIIQSIFNNDKLLIKDEDSIANFIFSLINESEIFSPLVEYIHFEFCSEQVINKNLVISDENNYFNIIKSLHDSLLRSRNSKYDHTRYFIPSDYQNIFKYLDDLSRKVDQTLFETVCEDILNKNDDEFRNNILLESCEKGNLALAKSLIEHGCDKEVKNKNNQTPLHLSSFNGHLEVVQYLISNGADKEAKDNWGMTPLIKASEEGHLEVVQYLISNGADKEAKDNWGMTPLIKASEEGHLEVVQYLISNGADKEAKSNDGNTPLMCASIFGHLEVVKYLISVGADKEAKSKNGYTPLIIASANGHLEVVKYLISIGADKEAKSKNGDTPLIWASRNGRLEVVKYLISIGADKEAKSKNGDTPLIWASRNGRLEVVKYLISIGADKEAKSKNGQAAMDLAKDNVKKYLKSLE</sequence>
<gene>
    <name evidence="2" type="ORF">TVAG_227730</name>
</gene>
<dbReference type="PROSITE" id="PS50088">
    <property type="entry name" value="ANK_REPEAT"/>
    <property type="match status" value="7"/>
</dbReference>
<dbReference type="PROSITE" id="PS50297">
    <property type="entry name" value="ANK_REP_REGION"/>
    <property type="match status" value="7"/>
</dbReference>
<accession>A2ERS5</accession>